<keyword evidence="1" id="KW-0812">Transmembrane</keyword>
<gene>
    <name evidence="2" type="ORF">FO440_07745</name>
</gene>
<dbReference type="EMBL" id="VLPK01000001">
    <property type="protein sequence ID" value="TSJ44058.1"/>
    <property type="molecule type" value="Genomic_DNA"/>
</dbReference>
<dbReference type="AlphaFoldDB" id="A0A556MW75"/>
<name>A0A556MW75_9SPHI</name>
<proteinExistence type="predicted"/>
<dbReference type="RefSeq" id="WP_144247621.1">
    <property type="nucleotide sequence ID" value="NZ_VLPK01000001.1"/>
</dbReference>
<organism evidence="2 3">
    <name type="scientific">Mucilaginibacter corticis</name>
    <dbReference type="NCBI Taxonomy" id="2597670"/>
    <lineage>
        <taxon>Bacteria</taxon>
        <taxon>Pseudomonadati</taxon>
        <taxon>Bacteroidota</taxon>
        <taxon>Sphingobacteriia</taxon>
        <taxon>Sphingobacteriales</taxon>
        <taxon>Sphingobacteriaceae</taxon>
        <taxon>Mucilaginibacter</taxon>
    </lineage>
</organism>
<comment type="caution">
    <text evidence="2">The sequence shown here is derived from an EMBL/GenBank/DDBJ whole genome shotgun (WGS) entry which is preliminary data.</text>
</comment>
<evidence type="ECO:0000256" key="1">
    <source>
        <dbReference type="SAM" id="Phobius"/>
    </source>
</evidence>
<feature type="transmembrane region" description="Helical" evidence="1">
    <location>
        <begin position="9"/>
        <end position="30"/>
    </location>
</feature>
<keyword evidence="1" id="KW-1133">Transmembrane helix</keyword>
<keyword evidence="3" id="KW-1185">Reference proteome</keyword>
<feature type="transmembrane region" description="Helical" evidence="1">
    <location>
        <begin position="36"/>
        <end position="56"/>
    </location>
</feature>
<sequence>MTGLFKRKYFLEIYIPIGIASAPFITLLGGLINLDLKLWLCFCLGMAAAITGRIIYLKIRKPTPVE</sequence>
<evidence type="ECO:0000313" key="2">
    <source>
        <dbReference type="EMBL" id="TSJ44058.1"/>
    </source>
</evidence>
<protein>
    <submittedName>
        <fullName evidence="2">Uncharacterized protein</fullName>
    </submittedName>
</protein>
<evidence type="ECO:0000313" key="3">
    <source>
        <dbReference type="Proteomes" id="UP000318733"/>
    </source>
</evidence>
<reference evidence="2 3" key="1">
    <citation type="submission" date="2019-07" db="EMBL/GenBank/DDBJ databases">
        <authorList>
            <person name="Huq M.A."/>
        </authorList>
    </citation>
    <scope>NUCLEOTIDE SEQUENCE [LARGE SCALE GENOMIC DNA]</scope>
    <source>
        <strain evidence="2 3">MAH-19</strain>
    </source>
</reference>
<accession>A0A556MW75</accession>
<keyword evidence="1" id="KW-0472">Membrane</keyword>
<dbReference type="Proteomes" id="UP000318733">
    <property type="component" value="Unassembled WGS sequence"/>
</dbReference>